<keyword evidence="2" id="KW-1185">Reference proteome</keyword>
<organism evidence="1 2">
    <name type="scientific">Streptomyces graminofaciens</name>
    <dbReference type="NCBI Taxonomy" id="68212"/>
    <lineage>
        <taxon>Bacteria</taxon>
        <taxon>Bacillati</taxon>
        <taxon>Actinomycetota</taxon>
        <taxon>Actinomycetes</taxon>
        <taxon>Kitasatosporales</taxon>
        <taxon>Streptomycetaceae</taxon>
        <taxon>Streptomyces</taxon>
    </lineage>
</organism>
<reference evidence="1 2" key="1">
    <citation type="journal article" date="2010" name="ChemBioChem">
        <title>Cloning and characterization of the biosynthetic gene cluster of 16-membered macrolide antibiotic FD-891: involvement of a dual functional cytochrome P450 monooxygenase catalyzing epoxidation and hydroxylation.</title>
        <authorList>
            <person name="Kudo F."/>
            <person name="Motegi A."/>
            <person name="Mizoue K."/>
            <person name="Eguchi T."/>
        </authorList>
    </citation>
    <scope>NUCLEOTIDE SEQUENCE [LARGE SCALE GENOMIC DNA]</scope>
    <source>
        <strain evidence="1 2">A-8890</strain>
    </source>
</reference>
<evidence type="ECO:0000313" key="1">
    <source>
        <dbReference type="EMBL" id="BBC29416.1"/>
    </source>
</evidence>
<accession>A0ABM7F1J0</accession>
<protein>
    <submittedName>
        <fullName evidence="1">Uncharacterized protein</fullName>
    </submittedName>
</protein>
<dbReference type="EMBL" id="AP018448">
    <property type="protein sequence ID" value="BBC29416.1"/>
    <property type="molecule type" value="Genomic_DNA"/>
</dbReference>
<evidence type="ECO:0000313" key="2">
    <source>
        <dbReference type="Proteomes" id="UP001321542"/>
    </source>
</evidence>
<proteinExistence type="predicted"/>
<gene>
    <name evidence="1" type="ORF">SGFS_007100</name>
</gene>
<sequence>MEWLDGLGDSAVWMDGVAARKITEALIGSYRTVLKDIDADGPAQLRKLLWAACWSAKGRSSGSASAQMKW</sequence>
<dbReference type="RefSeq" id="WP_286247471.1">
    <property type="nucleotide sequence ID" value="NZ_AP018448.1"/>
</dbReference>
<reference evidence="1 2" key="2">
    <citation type="journal article" date="2023" name="ChemBioChem">
        <title>Acyltransferase Domain Exchange between Two Independent Type I Polyketide Synthases in the Same Producer Strain of Macrolide Antibiotics.</title>
        <authorList>
            <person name="Kudo F."/>
            <person name="Kishikawa K."/>
            <person name="Tsuboi K."/>
            <person name="Kido T."/>
            <person name="Usui T."/>
            <person name="Hashimoto J."/>
            <person name="Shin-Ya K."/>
            <person name="Miyanaga A."/>
            <person name="Eguchi T."/>
        </authorList>
    </citation>
    <scope>NUCLEOTIDE SEQUENCE [LARGE SCALE GENOMIC DNA]</scope>
    <source>
        <strain evidence="1 2">A-8890</strain>
    </source>
</reference>
<name>A0ABM7F1J0_9ACTN</name>
<dbReference type="Proteomes" id="UP001321542">
    <property type="component" value="Chromosome"/>
</dbReference>